<dbReference type="GO" id="GO:0006995">
    <property type="term" value="P:cellular response to nitrogen starvation"/>
    <property type="evidence" value="ECO:0007669"/>
    <property type="project" value="EnsemblFungi"/>
</dbReference>
<dbReference type="EMBL" id="KE651166">
    <property type="protein sequence ID" value="EEB07564.1"/>
    <property type="molecule type" value="Genomic_DNA"/>
</dbReference>
<evidence type="ECO:0000256" key="1">
    <source>
        <dbReference type="ARBA" id="ARBA00031966"/>
    </source>
</evidence>
<dbReference type="GO" id="GO:0008408">
    <property type="term" value="F:3'-5' exonuclease activity"/>
    <property type="evidence" value="ECO:0000318"/>
    <property type="project" value="GO_Central"/>
</dbReference>
<dbReference type="GO" id="GO:0032043">
    <property type="term" value="P:mitochondrial DNA catabolic process"/>
    <property type="evidence" value="ECO:0007669"/>
    <property type="project" value="EnsemblFungi"/>
</dbReference>
<dbReference type="GeneID" id="7047761"/>
<reference evidence="3 5" key="1">
    <citation type="journal article" date="2011" name="Science">
        <title>Comparative functional genomics of the fission yeasts.</title>
        <authorList>
            <person name="Rhind N."/>
            <person name="Chen Z."/>
            <person name="Yassour M."/>
            <person name="Thompson D.A."/>
            <person name="Haas B.J."/>
            <person name="Habib N."/>
            <person name="Wapinski I."/>
            <person name="Roy S."/>
            <person name="Lin M.F."/>
            <person name="Heiman D.I."/>
            <person name="Young S.K."/>
            <person name="Furuya K."/>
            <person name="Guo Y."/>
            <person name="Pidoux A."/>
            <person name="Chen H.M."/>
            <person name="Robbertse B."/>
            <person name="Goldberg J.M."/>
            <person name="Aoki K."/>
            <person name="Bayne E.H."/>
            <person name="Berlin A.M."/>
            <person name="Desjardins C.A."/>
            <person name="Dobbs E."/>
            <person name="Dukaj L."/>
            <person name="Fan L."/>
            <person name="FitzGerald M.G."/>
            <person name="French C."/>
            <person name="Gujja S."/>
            <person name="Hansen K."/>
            <person name="Keifenheim D."/>
            <person name="Levin J.Z."/>
            <person name="Mosher R.A."/>
            <person name="Mueller C.A."/>
            <person name="Pfiffner J."/>
            <person name="Priest M."/>
            <person name="Russ C."/>
            <person name="Smialowska A."/>
            <person name="Swoboda P."/>
            <person name="Sykes S.M."/>
            <person name="Vaughn M."/>
            <person name="Vengrova S."/>
            <person name="Yoder R."/>
            <person name="Zeng Q."/>
            <person name="Allshire R."/>
            <person name="Baulcombe D."/>
            <person name="Birren B.W."/>
            <person name="Brown W."/>
            <person name="Ekwall K."/>
            <person name="Kellis M."/>
            <person name="Leatherwood J."/>
            <person name="Levin H."/>
            <person name="Margalit H."/>
            <person name="Martienssen R."/>
            <person name="Nieduszynski C.A."/>
            <person name="Spatafora J.W."/>
            <person name="Friedman N."/>
            <person name="Dalgaard J.Z."/>
            <person name="Baumann P."/>
            <person name="Niki H."/>
            <person name="Regev A."/>
            <person name="Nusbaum C."/>
        </authorList>
    </citation>
    <scope>NUCLEOTIDE SEQUENCE [LARGE SCALE GENOMIC DNA]</scope>
    <source>
        <strain evidence="5">yFS275 / FY16936</strain>
    </source>
</reference>
<dbReference type="GO" id="GO:0006264">
    <property type="term" value="P:mitochondrial DNA replication"/>
    <property type="evidence" value="ECO:0000318"/>
    <property type="project" value="GO_Central"/>
</dbReference>
<dbReference type="eggNOG" id="KOG3657">
    <property type="taxonomic scope" value="Eukaryota"/>
</dbReference>
<feature type="domain" description="DNA-directed DNA polymerase family A palm" evidence="2">
    <location>
        <begin position="683"/>
        <end position="918"/>
    </location>
</feature>
<dbReference type="SUPFAM" id="SSF56672">
    <property type="entry name" value="DNA/RNA polymerases"/>
    <property type="match status" value="1"/>
</dbReference>
<dbReference type="SMART" id="SM00482">
    <property type="entry name" value="POLAc"/>
    <property type="match status" value="1"/>
</dbReference>
<dbReference type="OMA" id="AMHITNL"/>
<dbReference type="SUPFAM" id="SSF53098">
    <property type="entry name" value="Ribonuclease H-like"/>
    <property type="match status" value="1"/>
</dbReference>
<dbReference type="PANTHER" id="PTHR10267">
    <property type="entry name" value="DNA POLYMERASE SUBUNIT GAMMA-1"/>
    <property type="match status" value="1"/>
</dbReference>
<name>B6K0U3_SCHJY</name>
<keyword evidence="5" id="KW-1185">Reference proteome</keyword>
<dbReference type="GO" id="GO:0003677">
    <property type="term" value="F:DNA binding"/>
    <property type="evidence" value="ECO:0007669"/>
    <property type="project" value="InterPro"/>
</dbReference>
<dbReference type="InterPro" id="IPR041336">
    <property type="entry name" value="DNApol_Exo"/>
</dbReference>
<dbReference type="STRING" id="402676.B6K0U3"/>
<dbReference type="Pfam" id="PF18136">
    <property type="entry name" value="DNApol_Exo"/>
    <property type="match status" value="1"/>
</dbReference>
<dbReference type="Gene3D" id="3.30.420.390">
    <property type="match status" value="1"/>
</dbReference>
<dbReference type="InterPro" id="IPR001098">
    <property type="entry name" value="DNA-dir_DNA_pol_A_palm_dom"/>
</dbReference>
<evidence type="ECO:0000313" key="3">
    <source>
        <dbReference type="EMBL" id="EEB07564.1"/>
    </source>
</evidence>
<dbReference type="FunFam" id="3.30.420.390:FF:000003">
    <property type="entry name" value="DNA polymerase gamma, mitochondrial"/>
    <property type="match status" value="1"/>
</dbReference>
<proteinExistence type="predicted"/>
<accession>B6K0U3</accession>
<evidence type="ECO:0000259" key="2">
    <source>
        <dbReference type="SMART" id="SM00482"/>
    </source>
</evidence>
<dbReference type="PRINTS" id="PR00867">
    <property type="entry name" value="DNAPOLG"/>
</dbReference>
<dbReference type="GO" id="GO:0005760">
    <property type="term" value="C:gamma DNA polymerase complex"/>
    <property type="evidence" value="ECO:0007669"/>
    <property type="project" value="InterPro"/>
</dbReference>
<dbReference type="Gene3D" id="1.10.150.20">
    <property type="entry name" value="5' to 3' exonuclease, C-terminal subdomain"/>
    <property type="match status" value="1"/>
</dbReference>
<dbReference type="InterPro" id="IPR043502">
    <property type="entry name" value="DNA/RNA_pol_sf"/>
</dbReference>
<dbReference type="VEuPathDB" id="FungiDB:SJAG_02658"/>
<dbReference type="InterPro" id="IPR012337">
    <property type="entry name" value="RNaseH-like_sf"/>
</dbReference>
<protein>
    <recommendedName>
        <fullName evidence="1">Mitochondrial DNA polymerase catalytic subunit</fullName>
    </recommendedName>
</protein>
<dbReference type="RefSeq" id="XP_002173857.1">
    <property type="nucleotide sequence ID" value="XM_002173821.2"/>
</dbReference>
<dbReference type="HOGENOM" id="CLU_001524_2_1_1"/>
<dbReference type="GO" id="GO:0005739">
    <property type="term" value="C:mitochondrion"/>
    <property type="evidence" value="ECO:0000318"/>
    <property type="project" value="GO_Central"/>
</dbReference>
<dbReference type="Pfam" id="PF00476">
    <property type="entry name" value="DNA_pol_A"/>
    <property type="match status" value="1"/>
</dbReference>
<dbReference type="Gene3D" id="3.30.70.370">
    <property type="match status" value="1"/>
</dbReference>
<dbReference type="Proteomes" id="UP000001744">
    <property type="component" value="Unassembled WGS sequence"/>
</dbReference>
<dbReference type="GO" id="GO:0003887">
    <property type="term" value="F:DNA-directed DNA polymerase activity"/>
    <property type="evidence" value="ECO:0000318"/>
    <property type="project" value="GO_Central"/>
</dbReference>
<dbReference type="JaponicusDB" id="SJAG_02658">
    <property type="gene designation" value="pog1"/>
</dbReference>
<dbReference type="PANTHER" id="PTHR10267:SF0">
    <property type="entry name" value="DNA POLYMERASE SUBUNIT GAMMA-1"/>
    <property type="match status" value="1"/>
</dbReference>
<dbReference type="InterPro" id="IPR002297">
    <property type="entry name" value="DNA-dir_DNA_pol_A_mt"/>
</dbReference>
<gene>
    <name evidence="4" type="primary">pog1</name>
    <name evidence="3" type="ORF">SJAG_02658</name>
</gene>
<dbReference type="OrthoDB" id="5588663at2759"/>
<evidence type="ECO:0000313" key="4">
    <source>
        <dbReference type="JaponicusDB" id="SJAG_02658"/>
    </source>
</evidence>
<evidence type="ECO:0000313" key="5">
    <source>
        <dbReference type="Proteomes" id="UP000001744"/>
    </source>
</evidence>
<dbReference type="AlphaFoldDB" id="B6K0U3"/>
<organism evidence="3 5">
    <name type="scientific">Schizosaccharomyces japonicus (strain yFS275 / FY16936)</name>
    <name type="common">Fission yeast</name>
    <dbReference type="NCBI Taxonomy" id="402676"/>
    <lineage>
        <taxon>Eukaryota</taxon>
        <taxon>Fungi</taxon>
        <taxon>Dikarya</taxon>
        <taxon>Ascomycota</taxon>
        <taxon>Taphrinomycotina</taxon>
        <taxon>Schizosaccharomycetes</taxon>
        <taxon>Schizosaccharomycetales</taxon>
        <taxon>Schizosaccharomycetaceae</taxon>
        <taxon>Schizosaccharomyces</taxon>
    </lineage>
</organism>
<sequence>MLKNRAASVLLVRASWSAKTSNVAIFQGAIVATVVGKTCLRFYSTTIRESHAETTESRRINSVGIQYLSPALQTQIFPGEKTVPSKVLEQLSQLHLTQHHLLGKKSTRFPVYNFSLPPLQGKSLTEHFKKIGECFAEPHLSRAKALASISLPSIPTSIRVASGWTRYDREGNVEPVPYPMENEIVFDVEVLYKISPFAVMACAASEKAWYTWLSPWLLEESKNDRNLIPMNPAGHLIIGHNISFDRKRILNEYSLQGSNNFFLDTMSLHIATHGMCSRQRPTWLKVQKERKLLEQLNDEDLLDEDIMDSHLFLSNLVESDPWLNHCATNSLKEVAKFHCNIDMNKAVRDEFATLDKAEILKDLQKLVLYCANDVDTTHKVYAKVFPRFVEVCPHPVTFAAMLRLCSLFLPVNSSWPAYVENCERIFKEVNEHVWHHLLQLAQDALDTQKKDPDAVKDDPWLSQLDWSSCNLHRKVKDQPAPPVVPRWYKQVYDTKKKKIIITPKTRLAPILLKLRWLNHPLVWSNEHGWTFSVEKDAVSEIKQLLDRKYVLCEISPTKDPNMDSVNYTFFKVSHKNGAAARCCNPLTKSYQKYFENGTLSSEFQLAKHALSMNATCSYWSSARDRIKNQMVVWNSDLEQNIDKRQPKDLGLILPSIIPIGTITRRAVENTWLTASNAKKNRLGSELKAMIKAPKGYCFVGADVDSEELWIASLIGDSQFALHGATALGWMTLEGEKSEKTDLHSKSADILGVTRDAAKIFNYGRIYGAGLKFTVQLLQQFNNSLTEEDAVKLATNLYNSTKGVSKRIRIEKNNGVKRENIWAGGTESFVFNKLEEMAEAHYPRTPVLEAGITEALLSKNLPRRSYMTSRINWAIQSSGVDYLHLLIISMEYLLKYFGIHARLAITVHDEIRYLTPWEERYRTAFALQIANLWTRAFFSHRLGINELPQSVAFFSSVDIDEVLRKDVQMDCVTPSNPIPIPPGEALNIDALLQKLSSEHAQYKGQPLIQPFHTPPDFYTIKSNPRPVTKTEIAYVKSQIVGNTLSNRKNTPLSRKPHTSV</sequence>